<feature type="non-terminal residue" evidence="1">
    <location>
        <position position="1"/>
    </location>
</feature>
<proteinExistence type="predicted"/>
<protein>
    <submittedName>
        <fullName evidence="1">Uncharacterized protein</fullName>
    </submittedName>
</protein>
<sequence length="77" mass="8761">YLRAFLEVFTLELAKWDTCFSSVVRKCNLLQRMKNMCKAVPSVEAFAFSRCQSVAADEKQLQGSPICANLRPTDEKQ</sequence>
<organism evidence="1 2">
    <name type="scientific">Datura stramonium</name>
    <name type="common">Jimsonweed</name>
    <name type="synonym">Common thornapple</name>
    <dbReference type="NCBI Taxonomy" id="4076"/>
    <lineage>
        <taxon>Eukaryota</taxon>
        <taxon>Viridiplantae</taxon>
        <taxon>Streptophyta</taxon>
        <taxon>Embryophyta</taxon>
        <taxon>Tracheophyta</taxon>
        <taxon>Spermatophyta</taxon>
        <taxon>Magnoliopsida</taxon>
        <taxon>eudicotyledons</taxon>
        <taxon>Gunneridae</taxon>
        <taxon>Pentapetalae</taxon>
        <taxon>asterids</taxon>
        <taxon>lamiids</taxon>
        <taxon>Solanales</taxon>
        <taxon>Solanaceae</taxon>
        <taxon>Solanoideae</taxon>
        <taxon>Datureae</taxon>
        <taxon>Datura</taxon>
    </lineage>
</organism>
<keyword evidence="2" id="KW-1185">Reference proteome</keyword>
<dbReference type="EMBL" id="JACEIK010023717">
    <property type="protein sequence ID" value="MCE5166442.1"/>
    <property type="molecule type" value="Genomic_DNA"/>
</dbReference>
<gene>
    <name evidence="1" type="ORF">HAX54_019533</name>
</gene>
<name>A0ABS8Y4V1_DATST</name>
<feature type="non-terminal residue" evidence="1">
    <location>
        <position position="77"/>
    </location>
</feature>
<comment type="caution">
    <text evidence="1">The sequence shown here is derived from an EMBL/GenBank/DDBJ whole genome shotgun (WGS) entry which is preliminary data.</text>
</comment>
<dbReference type="Proteomes" id="UP000823775">
    <property type="component" value="Unassembled WGS sequence"/>
</dbReference>
<reference evidence="1 2" key="1">
    <citation type="journal article" date="2021" name="BMC Genomics">
        <title>Datura genome reveals duplications of psychoactive alkaloid biosynthetic genes and high mutation rate following tissue culture.</title>
        <authorList>
            <person name="Rajewski A."/>
            <person name="Carter-House D."/>
            <person name="Stajich J."/>
            <person name="Litt A."/>
        </authorList>
    </citation>
    <scope>NUCLEOTIDE SEQUENCE [LARGE SCALE GENOMIC DNA]</scope>
    <source>
        <strain evidence="1">AR-01</strain>
    </source>
</reference>
<accession>A0ABS8Y4V1</accession>
<evidence type="ECO:0000313" key="2">
    <source>
        <dbReference type="Proteomes" id="UP000823775"/>
    </source>
</evidence>
<evidence type="ECO:0000313" key="1">
    <source>
        <dbReference type="EMBL" id="MCE5166442.1"/>
    </source>
</evidence>